<dbReference type="PANTHER" id="PTHR46300:SF7">
    <property type="entry name" value="P450, PUTATIVE (EUROFUNG)-RELATED"/>
    <property type="match status" value="1"/>
</dbReference>
<comment type="cofactor">
    <cofactor evidence="1 9">
        <name>heme</name>
        <dbReference type="ChEBI" id="CHEBI:30413"/>
    </cofactor>
</comment>
<dbReference type="Pfam" id="PF00067">
    <property type="entry name" value="p450"/>
    <property type="match status" value="1"/>
</dbReference>
<dbReference type="Proteomes" id="UP000807342">
    <property type="component" value="Unassembled WGS sequence"/>
</dbReference>
<dbReference type="Gene3D" id="1.10.630.10">
    <property type="entry name" value="Cytochrome P450"/>
    <property type="match status" value="1"/>
</dbReference>
<evidence type="ECO:0000313" key="11">
    <source>
        <dbReference type="EMBL" id="KAF9447106.1"/>
    </source>
</evidence>
<keyword evidence="4 9" id="KW-0349">Heme</keyword>
<reference evidence="11" key="1">
    <citation type="submission" date="2020-11" db="EMBL/GenBank/DDBJ databases">
        <authorList>
            <consortium name="DOE Joint Genome Institute"/>
            <person name="Ahrendt S."/>
            <person name="Riley R."/>
            <person name="Andreopoulos W."/>
            <person name="Labutti K."/>
            <person name="Pangilinan J."/>
            <person name="Ruiz-Duenas F.J."/>
            <person name="Barrasa J.M."/>
            <person name="Sanchez-Garcia M."/>
            <person name="Camarero S."/>
            <person name="Miyauchi S."/>
            <person name="Serrano A."/>
            <person name="Linde D."/>
            <person name="Babiker R."/>
            <person name="Drula E."/>
            <person name="Ayuso-Fernandez I."/>
            <person name="Pacheco R."/>
            <person name="Padilla G."/>
            <person name="Ferreira P."/>
            <person name="Barriuso J."/>
            <person name="Kellner H."/>
            <person name="Castanera R."/>
            <person name="Alfaro M."/>
            <person name="Ramirez L."/>
            <person name="Pisabarro A.G."/>
            <person name="Kuo A."/>
            <person name="Tritt A."/>
            <person name="Lipzen A."/>
            <person name="He G."/>
            <person name="Yan M."/>
            <person name="Ng V."/>
            <person name="Cullen D."/>
            <person name="Martin F."/>
            <person name="Rosso M.-N."/>
            <person name="Henrissat B."/>
            <person name="Hibbett D."/>
            <person name="Martinez A.T."/>
            <person name="Grigoriev I.V."/>
        </authorList>
    </citation>
    <scope>NUCLEOTIDE SEQUENCE</scope>
    <source>
        <strain evidence="11">MF-IS2</strain>
    </source>
</reference>
<evidence type="ECO:0000256" key="8">
    <source>
        <dbReference type="ARBA" id="ARBA00023033"/>
    </source>
</evidence>
<dbReference type="GO" id="GO:0004497">
    <property type="term" value="F:monooxygenase activity"/>
    <property type="evidence" value="ECO:0007669"/>
    <property type="project" value="UniProtKB-KW"/>
</dbReference>
<evidence type="ECO:0000256" key="9">
    <source>
        <dbReference type="PIRSR" id="PIRSR602401-1"/>
    </source>
</evidence>
<keyword evidence="7 9" id="KW-0408">Iron</keyword>
<dbReference type="GO" id="GO:0016705">
    <property type="term" value="F:oxidoreductase activity, acting on paired donors, with incorporation or reduction of molecular oxygen"/>
    <property type="evidence" value="ECO:0007669"/>
    <property type="project" value="InterPro"/>
</dbReference>
<evidence type="ECO:0000256" key="6">
    <source>
        <dbReference type="ARBA" id="ARBA00023002"/>
    </source>
</evidence>
<dbReference type="GO" id="GO:0020037">
    <property type="term" value="F:heme binding"/>
    <property type="evidence" value="ECO:0007669"/>
    <property type="project" value="InterPro"/>
</dbReference>
<dbReference type="InterPro" id="IPR050364">
    <property type="entry name" value="Cytochrome_P450_fung"/>
</dbReference>
<evidence type="ECO:0000256" key="2">
    <source>
        <dbReference type="ARBA" id="ARBA00005179"/>
    </source>
</evidence>
<dbReference type="PANTHER" id="PTHR46300">
    <property type="entry name" value="P450, PUTATIVE (EUROFUNG)-RELATED-RELATED"/>
    <property type="match status" value="1"/>
</dbReference>
<gene>
    <name evidence="11" type="ORF">P691DRAFT_672158</name>
</gene>
<evidence type="ECO:0000313" key="12">
    <source>
        <dbReference type="Proteomes" id="UP000807342"/>
    </source>
</evidence>
<evidence type="ECO:0000256" key="4">
    <source>
        <dbReference type="ARBA" id="ARBA00022617"/>
    </source>
</evidence>
<organism evidence="11 12">
    <name type="scientific">Macrolepiota fuliginosa MF-IS2</name>
    <dbReference type="NCBI Taxonomy" id="1400762"/>
    <lineage>
        <taxon>Eukaryota</taxon>
        <taxon>Fungi</taxon>
        <taxon>Dikarya</taxon>
        <taxon>Basidiomycota</taxon>
        <taxon>Agaricomycotina</taxon>
        <taxon>Agaricomycetes</taxon>
        <taxon>Agaricomycetidae</taxon>
        <taxon>Agaricales</taxon>
        <taxon>Agaricineae</taxon>
        <taxon>Agaricaceae</taxon>
        <taxon>Macrolepiota</taxon>
    </lineage>
</organism>
<dbReference type="PRINTS" id="PR00463">
    <property type="entry name" value="EP450I"/>
</dbReference>
<dbReference type="OrthoDB" id="2789670at2759"/>
<keyword evidence="8 10" id="KW-0503">Monooxygenase</keyword>
<evidence type="ECO:0000256" key="5">
    <source>
        <dbReference type="ARBA" id="ARBA00022723"/>
    </source>
</evidence>
<evidence type="ECO:0000256" key="10">
    <source>
        <dbReference type="RuleBase" id="RU000461"/>
    </source>
</evidence>
<keyword evidence="12" id="KW-1185">Reference proteome</keyword>
<evidence type="ECO:0000256" key="7">
    <source>
        <dbReference type="ARBA" id="ARBA00023004"/>
    </source>
</evidence>
<dbReference type="InterPro" id="IPR017972">
    <property type="entry name" value="Cyt_P450_CS"/>
</dbReference>
<comment type="pathway">
    <text evidence="2">Secondary metabolite biosynthesis.</text>
</comment>
<protein>
    <submittedName>
        <fullName evidence="11">Cytochrome P450</fullName>
    </submittedName>
</protein>
<dbReference type="InterPro" id="IPR001128">
    <property type="entry name" value="Cyt_P450"/>
</dbReference>
<dbReference type="AlphaFoldDB" id="A0A9P5XD56"/>
<keyword evidence="5 9" id="KW-0479">Metal-binding</keyword>
<comment type="similarity">
    <text evidence="3 10">Belongs to the cytochrome P450 family.</text>
</comment>
<accession>A0A9P5XD56</accession>
<feature type="binding site" description="axial binding residue" evidence="9">
    <location>
        <position position="337"/>
    </location>
    <ligand>
        <name>heme</name>
        <dbReference type="ChEBI" id="CHEBI:30413"/>
    </ligand>
    <ligandPart>
        <name>Fe</name>
        <dbReference type="ChEBI" id="CHEBI:18248"/>
    </ligandPart>
</feature>
<dbReference type="GO" id="GO:0005506">
    <property type="term" value="F:iron ion binding"/>
    <property type="evidence" value="ECO:0007669"/>
    <property type="project" value="InterPro"/>
</dbReference>
<dbReference type="EMBL" id="MU151215">
    <property type="protein sequence ID" value="KAF9447106.1"/>
    <property type="molecule type" value="Genomic_DNA"/>
</dbReference>
<evidence type="ECO:0000256" key="3">
    <source>
        <dbReference type="ARBA" id="ARBA00010617"/>
    </source>
</evidence>
<comment type="caution">
    <text evidence="11">The sequence shown here is derived from an EMBL/GenBank/DDBJ whole genome shotgun (WGS) entry which is preliminary data.</text>
</comment>
<dbReference type="SUPFAM" id="SSF48264">
    <property type="entry name" value="Cytochrome P450"/>
    <property type="match status" value="1"/>
</dbReference>
<dbReference type="InterPro" id="IPR002401">
    <property type="entry name" value="Cyt_P450_E_grp-I"/>
</dbReference>
<dbReference type="PROSITE" id="PS00086">
    <property type="entry name" value="CYTOCHROME_P450"/>
    <property type="match status" value="1"/>
</dbReference>
<sequence>MNFNWAIGFMRYGNEWREHRKALVKHFNHTAVQKYRDIHLREARAFLLRMLQPDASAKLATNIRQTFAALIMDAAYGIRISESNDPYVEVAEKAMDGLNKAAVPGAFWVDVMPALRYVPRWFPGAGWKKKAEEWNELKNIFLRKPFDEVKAHMEKGGARESIASELLADLPPARDEKRKMKEEIAQNVPAVAYLGGSDTTVCALQSFFVAMRLHPEVQRRAQKELDELVSITHSLPTFADRSRLHYINAIVEEVLRWQLVAPLGVPHVLTEDDEYNGYFIPKGTIVIGNSWSILHNPQLVSEPSRFKPERYMRGGVFDQNASLSTSLGSFGFGRRLCPGQDFTKDALFSIIASTLAVYDIRPKKDENGYEVPVTDEVTSGFVS</sequence>
<name>A0A9P5XD56_9AGAR</name>
<dbReference type="InterPro" id="IPR036396">
    <property type="entry name" value="Cyt_P450_sf"/>
</dbReference>
<dbReference type="CDD" id="cd11065">
    <property type="entry name" value="CYP64-like"/>
    <property type="match status" value="1"/>
</dbReference>
<keyword evidence="6 10" id="KW-0560">Oxidoreductase</keyword>
<proteinExistence type="inferred from homology"/>
<evidence type="ECO:0000256" key="1">
    <source>
        <dbReference type="ARBA" id="ARBA00001971"/>
    </source>
</evidence>